<comment type="caution">
    <text evidence="1">The sequence shown here is derived from an EMBL/GenBank/DDBJ whole genome shotgun (WGS) entry which is preliminary data.</text>
</comment>
<evidence type="ECO:0000313" key="1">
    <source>
        <dbReference type="EMBL" id="MBM7840636.1"/>
    </source>
</evidence>
<organism evidence="1 2">
    <name type="scientific">Shouchella xiaoxiensis</name>
    <dbReference type="NCBI Taxonomy" id="766895"/>
    <lineage>
        <taxon>Bacteria</taxon>
        <taxon>Bacillati</taxon>
        <taxon>Bacillota</taxon>
        <taxon>Bacilli</taxon>
        <taxon>Bacillales</taxon>
        <taxon>Bacillaceae</taxon>
        <taxon>Shouchella</taxon>
    </lineage>
</organism>
<dbReference type="InterPro" id="IPR016181">
    <property type="entry name" value="Acyl_CoA_acyltransferase"/>
</dbReference>
<evidence type="ECO:0000313" key="2">
    <source>
        <dbReference type="Proteomes" id="UP001179280"/>
    </source>
</evidence>
<reference evidence="1" key="1">
    <citation type="submission" date="2021-01" db="EMBL/GenBank/DDBJ databases">
        <title>Genomic Encyclopedia of Type Strains, Phase IV (KMG-IV): sequencing the most valuable type-strain genomes for metagenomic binning, comparative biology and taxonomic classification.</title>
        <authorList>
            <person name="Goeker M."/>
        </authorList>
    </citation>
    <scope>NUCLEOTIDE SEQUENCE</scope>
    <source>
        <strain evidence="1">DSM 21943</strain>
    </source>
</reference>
<proteinExistence type="predicted"/>
<dbReference type="EMBL" id="JAFBCV010000015">
    <property type="protein sequence ID" value="MBM7840636.1"/>
    <property type="molecule type" value="Genomic_DNA"/>
</dbReference>
<name>A0ABS2SYM8_9BACI</name>
<protein>
    <submittedName>
        <fullName evidence="1">N-acetylglutamate synthase-like GNAT family acetyltransferase</fullName>
    </submittedName>
</protein>
<gene>
    <name evidence="1" type="ORF">JOC54_003929</name>
</gene>
<sequence>MSLTVRKMEQTDLLAIQHLFARVGAQTQIEDNCSFVVVENAAGSIVGTVGLEKSGDVGLLRTMVIDSEKTHSMAAIEFIQLALAFAHTEGVKRVFALSSGKAELFEPLGFEQFSVTSIPHEIQQMDHFQAIMKEDQATVWSYDCSPS</sequence>
<accession>A0ABS2SYM8</accession>
<dbReference type="Proteomes" id="UP001179280">
    <property type="component" value="Unassembled WGS sequence"/>
</dbReference>
<keyword evidence="2" id="KW-1185">Reference proteome</keyword>
<dbReference type="SUPFAM" id="SSF55729">
    <property type="entry name" value="Acyl-CoA N-acyltransferases (Nat)"/>
    <property type="match status" value="1"/>
</dbReference>
<dbReference type="Gene3D" id="3.40.630.30">
    <property type="match status" value="1"/>
</dbReference>
<dbReference type="RefSeq" id="WP_054794471.1">
    <property type="nucleotide sequence ID" value="NZ_JAFBCV010000015.1"/>
</dbReference>